<dbReference type="AlphaFoldDB" id="A0A9D1TY85"/>
<accession>A0A9D1TY85</accession>
<reference evidence="2" key="2">
    <citation type="submission" date="2021-04" db="EMBL/GenBank/DDBJ databases">
        <authorList>
            <person name="Gilroy R."/>
        </authorList>
    </citation>
    <scope>NUCLEOTIDE SEQUENCE</scope>
    <source>
        <strain evidence="2">ChiBcec15-1070</strain>
    </source>
</reference>
<proteinExistence type="predicted"/>
<evidence type="ECO:0000313" key="3">
    <source>
        <dbReference type="Proteomes" id="UP000823926"/>
    </source>
</evidence>
<sequence length="178" mass="18621">MIETQASTSQETLRQIAALMMNAARTAPKARGMDNLEIATLTGDDILRLADKLDKMSTAPGRAFFARDAANLRQSGAVVLIGSRYSPLGLNCGWCGFPTCAAKTEQAPEAPCAFNTHDLGIAVGSAVSIAADHRADCRVLYSAGVGALALNLLPGCKAVLAIPLSSTGKSPFFDRKPL</sequence>
<reference evidence="2" key="1">
    <citation type="journal article" date="2021" name="PeerJ">
        <title>Extensive microbial diversity within the chicken gut microbiome revealed by metagenomics and culture.</title>
        <authorList>
            <person name="Gilroy R."/>
            <person name="Ravi A."/>
            <person name="Getino M."/>
            <person name="Pursley I."/>
            <person name="Horton D.L."/>
            <person name="Alikhan N.F."/>
            <person name="Baker D."/>
            <person name="Gharbi K."/>
            <person name="Hall N."/>
            <person name="Watson M."/>
            <person name="Adriaenssens E.M."/>
            <person name="Foster-Nyarko E."/>
            <person name="Jarju S."/>
            <person name="Secka A."/>
            <person name="Antonio M."/>
            <person name="Oren A."/>
            <person name="Chaudhuri R.R."/>
            <person name="La Ragione R."/>
            <person name="Hildebrand F."/>
            <person name="Pallen M.J."/>
        </authorList>
    </citation>
    <scope>NUCLEOTIDE SEQUENCE</scope>
    <source>
        <strain evidence="2">ChiBcec15-1070</strain>
    </source>
</reference>
<name>A0A9D1TY85_9BACT</name>
<evidence type="ECO:0000313" key="2">
    <source>
        <dbReference type="EMBL" id="HIW11116.1"/>
    </source>
</evidence>
<dbReference type="EMBL" id="DXHL01000030">
    <property type="protein sequence ID" value="HIW11116.1"/>
    <property type="molecule type" value="Genomic_DNA"/>
</dbReference>
<evidence type="ECO:0000259" key="1">
    <source>
        <dbReference type="Pfam" id="PF09918"/>
    </source>
</evidence>
<dbReference type="PANTHER" id="PTHR40101:SF1">
    <property type="entry name" value="4FE-4S DOMAIN-CONTAINING PROTEIN"/>
    <property type="match status" value="1"/>
</dbReference>
<dbReference type="Pfam" id="PF09918">
    <property type="entry name" value="DUF2148"/>
    <property type="match status" value="1"/>
</dbReference>
<protein>
    <submittedName>
        <fullName evidence="2">Ferredoxin</fullName>
    </submittedName>
</protein>
<dbReference type="Proteomes" id="UP000823926">
    <property type="component" value="Unassembled WGS sequence"/>
</dbReference>
<comment type="caution">
    <text evidence="2">The sequence shown here is derived from an EMBL/GenBank/DDBJ whole genome shotgun (WGS) entry which is preliminary data.</text>
</comment>
<organism evidence="2 3">
    <name type="scientific">Candidatus Rikenella faecigallinarum</name>
    <dbReference type="NCBI Taxonomy" id="2838745"/>
    <lineage>
        <taxon>Bacteria</taxon>
        <taxon>Pseudomonadati</taxon>
        <taxon>Bacteroidota</taxon>
        <taxon>Bacteroidia</taxon>
        <taxon>Bacteroidales</taxon>
        <taxon>Rikenellaceae</taxon>
        <taxon>Rikenella</taxon>
    </lineage>
</organism>
<feature type="domain" description="DUF2148" evidence="1">
    <location>
        <begin position="111"/>
        <end position="175"/>
    </location>
</feature>
<gene>
    <name evidence="2" type="ORF">H9888_06425</name>
</gene>
<dbReference type="InterPro" id="IPR019224">
    <property type="entry name" value="DUF2148"/>
</dbReference>
<dbReference type="PANTHER" id="PTHR40101">
    <property type="entry name" value="CONSERVED PROTEIN"/>
    <property type="match status" value="1"/>
</dbReference>